<dbReference type="AlphaFoldDB" id="A0AAE9H4K9"/>
<dbReference type="Proteomes" id="UP000830925">
    <property type="component" value="Chromosome"/>
</dbReference>
<dbReference type="EMBL" id="CP095873">
    <property type="protein sequence ID" value="UPL19688.1"/>
    <property type="molecule type" value="Genomic_DNA"/>
</dbReference>
<feature type="transmembrane region" description="Helical" evidence="1">
    <location>
        <begin position="122"/>
        <end position="145"/>
    </location>
</feature>
<keyword evidence="1" id="KW-1133">Transmembrane helix</keyword>
<keyword evidence="1" id="KW-0812">Transmembrane</keyword>
<evidence type="ECO:0000313" key="2">
    <source>
        <dbReference type="EMBL" id="UPL19688.1"/>
    </source>
</evidence>
<gene>
    <name evidence="2" type="ORF">MXF72_09545</name>
</gene>
<proteinExistence type="predicted"/>
<evidence type="ECO:0000256" key="1">
    <source>
        <dbReference type="SAM" id="Phobius"/>
    </source>
</evidence>
<evidence type="ECO:0000313" key="3">
    <source>
        <dbReference type="Proteomes" id="UP000830925"/>
    </source>
</evidence>
<accession>A0AAE9H4K9</accession>
<feature type="transmembrane region" description="Helical" evidence="1">
    <location>
        <begin position="151"/>
        <end position="171"/>
    </location>
</feature>
<keyword evidence="1" id="KW-0472">Membrane</keyword>
<reference evidence="2" key="1">
    <citation type="submission" date="2022-04" db="EMBL/GenBank/DDBJ databases">
        <title>Genomic mining of Alcaligenes faecalis D334 producing ectoin and derivatives.</title>
        <authorList>
            <person name="Doan V.T."/>
            <person name="Quach N.T."/>
            <person name="Vu T.-H.-N."/>
            <person name="Phi Q.-T."/>
        </authorList>
    </citation>
    <scope>NUCLEOTIDE SEQUENCE</scope>
    <source>
        <strain evidence="2">D334</strain>
    </source>
</reference>
<name>A0AAE9H4K9_ALCFA</name>
<dbReference type="RefSeq" id="WP_247965451.1">
    <property type="nucleotide sequence ID" value="NZ_CP095873.1"/>
</dbReference>
<feature type="transmembrane region" description="Helical" evidence="1">
    <location>
        <begin position="21"/>
        <end position="47"/>
    </location>
</feature>
<organism evidence="2 3">
    <name type="scientific">Alcaligenes faecalis</name>
    <dbReference type="NCBI Taxonomy" id="511"/>
    <lineage>
        <taxon>Bacteria</taxon>
        <taxon>Pseudomonadati</taxon>
        <taxon>Pseudomonadota</taxon>
        <taxon>Betaproteobacteria</taxon>
        <taxon>Burkholderiales</taxon>
        <taxon>Alcaligenaceae</taxon>
        <taxon>Alcaligenes</taxon>
    </lineage>
</organism>
<feature type="transmembrane region" description="Helical" evidence="1">
    <location>
        <begin position="183"/>
        <end position="203"/>
    </location>
</feature>
<feature type="transmembrane region" description="Helical" evidence="1">
    <location>
        <begin position="67"/>
        <end position="88"/>
    </location>
</feature>
<protein>
    <submittedName>
        <fullName evidence="2">Uncharacterized protein</fullName>
    </submittedName>
</protein>
<sequence>MRSATHFLAVYRSLVRHTAGSLLLIVLLVLCSLASLLISLVLPWQLLTAIDGRSPVRWQWLIGDQPVMAIGLIVLAAFVVHVLCEWAIGQVGKHGAQKLLDAHAKIGLPIGYQGKTRKYFMILARLLSSSILLLAVLLLLLWVYPSLALGMAVYLLAWLLLAVLAWYYSSFRVLVQAESLSKYGWHLGFIFVLAWIVLTYPYVQAPAVVWIVICVIACRQMLIQLFTSLLRVQLLWKNQEQVFLLFLPDRVQSAKAIQEPLNLQKYIQDLSAPYTGLTELTTLLGLKGQIKQASCFLVEKGHAAYVSLLQETAGDHSSTSLLKLYDASRQTVGEHERTLLEQALPHWPVPALLAVHQDRDLQALIWSWEAQAQWLSESEKRKCAPSLRTRLLACSISEDLQARYERANAPLHERWFKELDWQACLLMAEDEAARERLERFRDKQGLISERLEVLPRQLVLPSLLGRRVARSPAGQHWLMSWSRWQWMPAGAGWPSATSPAVMRQALQEASAYRRELLALDVEDAMLACQIYALWSRSVAKNLSMADILITRCLSLLPAQ</sequence>